<proteinExistence type="predicted"/>
<dbReference type="HOGENOM" id="CLU_3403793_0_0_10"/>
<dbReference type="EMBL" id="CU207366">
    <property type="protein sequence ID" value="CAL68051.1"/>
    <property type="molecule type" value="Genomic_DNA"/>
</dbReference>
<protein>
    <submittedName>
        <fullName evidence="1">Uncharacterized protein</fullName>
    </submittedName>
</protein>
<reference evidence="1 2" key="1">
    <citation type="journal article" date="2006" name="Environ. Microbiol.">
        <title>Whole genome analysis of the marine Bacteroidetes'Gramella forsetii' reveals adaptations to degradation of polymeric organic matter.</title>
        <authorList>
            <person name="Bauer M."/>
            <person name="Kube M."/>
            <person name="Teeling H."/>
            <person name="Richter M."/>
            <person name="Lombardot T."/>
            <person name="Allers E."/>
            <person name="Wuerdemann C.A."/>
            <person name="Quast C."/>
            <person name="Kuhl H."/>
            <person name="Knaust F."/>
            <person name="Woebken D."/>
            <person name="Bischof K."/>
            <person name="Mussmann M."/>
            <person name="Choudhuri J.V."/>
            <person name="Meyer F."/>
            <person name="Reinhardt R."/>
            <person name="Amann R.I."/>
            <person name="Gloeckner F.O."/>
        </authorList>
    </citation>
    <scope>NUCLEOTIDE SEQUENCE [LARGE SCALE GENOMIC DNA]</scope>
    <source>
        <strain evidence="1 2">KT0803</strain>
    </source>
</reference>
<dbReference type="STRING" id="411154.GFO_3107"/>
<gene>
    <name evidence="1" type="ordered locus">GFO_3107</name>
</gene>
<dbReference type="KEGG" id="gfo:GFO_3107"/>
<dbReference type="Proteomes" id="UP000000755">
    <property type="component" value="Chromosome"/>
</dbReference>
<sequence length="30" mass="3558">MNVIRNSPLRWVLSLKTLRSLLEFGLQLFI</sequence>
<organism evidence="1 2">
    <name type="scientific">Christiangramia forsetii (strain DSM 17595 / CGMCC 1.15422 / KT0803)</name>
    <name type="common">Gramella forsetii</name>
    <dbReference type="NCBI Taxonomy" id="411154"/>
    <lineage>
        <taxon>Bacteria</taxon>
        <taxon>Pseudomonadati</taxon>
        <taxon>Bacteroidota</taxon>
        <taxon>Flavobacteriia</taxon>
        <taxon>Flavobacteriales</taxon>
        <taxon>Flavobacteriaceae</taxon>
        <taxon>Christiangramia</taxon>
    </lineage>
</organism>
<evidence type="ECO:0000313" key="1">
    <source>
        <dbReference type="EMBL" id="CAL68051.1"/>
    </source>
</evidence>
<evidence type="ECO:0000313" key="2">
    <source>
        <dbReference type="Proteomes" id="UP000000755"/>
    </source>
</evidence>
<dbReference type="AlphaFoldDB" id="A0M606"/>
<name>A0M606_CHRFK</name>
<accession>A0M606</accession>